<keyword evidence="3" id="KW-1185">Reference proteome</keyword>
<feature type="compositionally biased region" description="Low complexity" evidence="1">
    <location>
        <begin position="45"/>
        <end position="78"/>
    </location>
</feature>
<name>A0AAD6XXQ8_9AGAR</name>
<gene>
    <name evidence="2" type="ORF">B0H15DRAFT_796783</name>
</gene>
<evidence type="ECO:0000313" key="3">
    <source>
        <dbReference type="Proteomes" id="UP001222325"/>
    </source>
</evidence>
<dbReference type="EMBL" id="JARJCN010000006">
    <property type="protein sequence ID" value="KAJ7100089.1"/>
    <property type="molecule type" value="Genomic_DNA"/>
</dbReference>
<dbReference type="AlphaFoldDB" id="A0AAD6XXQ8"/>
<evidence type="ECO:0000256" key="1">
    <source>
        <dbReference type="SAM" id="MobiDB-lite"/>
    </source>
</evidence>
<comment type="caution">
    <text evidence="2">The sequence shown here is derived from an EMBL/GenBank/DDBJ whole genome shotgun (WGS) entry which is preliminary data.</text>
</comment>
<feature type="region of interest" description="Disordered" evidence="1">
    <location>
        <begin position="37"/>
        <end position="78"/>
    </location>
</feature>
<dbReference type="Proteomes" id="UP001222325">
    <property type="component" value="Unassembled WGS sequence"/>
</dbReference>
<proteinExistence type="predicted"/>
<sequence>MSAYTAPSERPTLPSLHTLNLLPPSYHRRASTYDSLCQTPHTFRRASTASSSRTPSPTPSDASSNLSGGSSPSSAVSPKLTLVPSAFDEADAVLVVPPPGHGAAGSKPLLLTGAALAHLRHPQRQIAKGTRLHPYRFARRPSTPFA</sequence>
<accession>A0AAD6XXQ8</accession>
<protein>
    <submittedName>
        <fullName evidence="2">Uncharacterized protein</fullName>
    </submittedName>
</protein>
<reference evidence="2" key="1">
    <citation type="submission" date="2023-03" db="EMBL/GenBank/DDBJ databases">
        <title>Massive genome expansion in bonnet fungi (Mycena s.s.) driven by repeated elements and novel gene families across ecological guilds.</title>
        <authorList>
            <consortium name="Lawrence Berkeley National Laboratory"/>
            <person name="Harder C.B."/>
            <person name="Miyauchi S."/>
            <person name="Viragh M."/>
            <person name="Kuo A."/>
            <person name="Thoen E."/>
            <person name="Andreopoulos B."/>
            <person name="Lu D."/>
            <person name="Skrede I."/>
            <person name="Drula E."/>
            <person name="Henrissat B."/>
            <person name="Morin E."/>
            <person name="Kohler A."/>
            <person name="Barry K."/>
            <person name="LaButti K."/>
            <person name="Morin E."/>
            <person name="Salamov A."/>
            <person name="Lipzen A."/>
            <person name="Mereny Z."/>
            <person name="Hegedus B."/>
            <person name="Baldrian P."/>
            <person name="Stursova M."/>
            <person name="Weitz H."/>
            <person name="Taylor A."/>
            <person name="Grigoriev I.V."/>
            <person name="Nagy L.G."/>
            <person name="Martin F."/>
            <person name="Kauserud H."/>
        </authorList>
    </citation>
    <scope>NUCLEOTIDE SEQUENCE</scope>
    <source>
        <strain evidence="2">CBHHK173m</strain>
    </source>
</reference>
<organism evidence="2 3">
    <name type="scientific">Mycena belliarum</name>
    <dbReference type="NCBI Taxonomy" id="1033014"/>
    <lineage>
        <taxon>Eukaryota</taxon>
        <taxon>Fungi</taxon>
        <taxon>Dikarya</taxon>
        <taxon>Basidiomycota</taxon>
        <taxon>Agaricomycotina</taxon>
        <taxon>Agaricomycetes</taxon>
        <taxon>Agaricomycetidae</taxon>
        <taxon>Agaricales</taxon>
        <taxon>Marasmiineae</taxon>
        <taxon>Mycenaceae</taxon>
        <taxon>Mycena</taxon>
    </lineage>
</organism>
<feature type="region of interest" description="Disordered" evidence="1">
    <location>
        <begin position="1"/>
        <end position="20"/>
    </location>
</feature>
<evidence type="ECO:0000313" key="2">
    <source>
        <dbReference type="EMBL" id="KAJ7100089.1"/>
    </source>
</evidence>